<dbReference type="Pfam" id="PF21365">
    <property type="entry name" value="Glyco_hydro_31_3rd"/>
    <property type="match status" value="1"/>
</dbReference>
<feature type="domain" description="Glycosyl hydrolase family 31 C-terminal" evidence="5">
    <location>
        <begin position="586"/>
        <end position="673"/>
    </location>
</feature>
<feature type="domain" description="Glycoside hydrolase family 31 TIM barrel" evidence="3">
    <location>
        <begin position="259"/>
        <end position="578"/>
    </location>
</feature>
<evidence type="ECO:0000256" key="2">
    <source>
        <dbReference type="RuleBase" id="RU361185"/>
    </source>
</evidence>
<dbReference type="InterPro" id="IPR048395">
    <property type="entry name" value="Glyco_hydro_31_C"/>
</dbReference>
<sequence>MKNILYILLCFIQFGYTQNPDRVYKSHSEENNIFTVVTNDGNYRFQFYSDDIVETTFIPKAESSTLESHAVVMKPNQVKTAYKYVGNTISFSSNALSVLINTVPFQISYAYNDKLITSERRGYYKSSHEPMEMVAGNIVADDTEKIEFNLTKDEVLYGAGARALGMNRRGYRLPLFNRAHYGYETKSELMNYTMPIVLSSKKYMIHFDNAPIGYLDFDSKKDNTLTYETISGRKTYQVIAGNSWYDIIENYTDLTGKQPMLPRWALGNFSSRFGYHSQKETLETINKFKEDKIPVDAIILDLYWFGKEIKGTMGNLKFDRDSFPNPKQMIKDLKSQNVETILITEPFILTTSNRWEEAVEKKVLAKDSIGNPAKYDFYFGNTGIVDIYKKEGYKWFSDIYKDLSDYGVTGFWGDLGEPEVHPTWVQHATGSADEVHNIYGHDWAKLVYKASLEANPNKRPFILMRAGYSGSQRYGMIPWSGDVNRTWGGLQSQPEIALQMGMQGLAYMHSDLGGFAGANLDDELYARWLQYGVFQPIFRPHAQEEVPSEPVFRSEKAKRFAKYAIEMRYRMLPYNYHLMAQNHIEGTPLMRPLFFEEIDNPNLFNYSKAYLWGNDFLVSPVLEAGKTEQEIYFPKTSNWFNIETDEIIKGGQTKTVKLHPAYIPTYVRAGAFIPLAKSMQSTKAYNVNIFQLQHYYDDSIKKSEREFYFDDGHTVNPIEKSQYQILAFESEKKGGWLHINFEAETAANYKAESKTIEFVVHNLNKKPKKVLVDRKEVTGKYNSKYKTLTLDISWDTTNKKRIKVKL</sequence>
<keyword evidence="2" id="KW-0378">Hydrolase</keyword>
<dbReference type="SUPFAM" id="SSF51445">
    <property type="entry name" value="(Trans)glycosidases"/>
    <property type="match status" value="1"/>
</dbReference>
<protein>
    <submittedName>
        <fullName evidence="6">Alpha-glucosidase</fullName>
    </submittedName>
</protein>
<dbReference type="Proteomes" id="UP000624701">
    <property type="component" value="Unassembled WGS sequence"/>
</dbReference>
<dbReference type="InterPro" id="IPR025887">
    <property type="entry name" value="Glyco_hydro_31_N_dom"/>
</dbReference>
<dbReference type="SUPFAM" id="SSF74650">
    <property type="entry name" value="Galactose mutarotase-like"/>
    <property type="match status" value="1"/>
</dbReference>
<feature type="domain" description="Glycoside hydrolase family 31 N-terminal" evidence="4">
    <location>
        <begin position="44"/>
        <end position="215"/>
    </location>
</feature>
<reference evidence="7" key="1">
    <citation type="journal article" date="2019" name="Int. J. Syst. Evol. Microbiol.">
        <title>The Global Catalogue of Microorganisms (GCM) 10K type strain sequencing project: providing services to taxonomists for standard genome sequencing and annotation.</title>
        <authorList>
            <consortium name="The Broad Institute Genomics Platform"/>
            <consortium name="The Broad Institute Genome Sequencing Center for Infectious Disease"/>
            <person name="Wu L."/>
            <person name="Ma J."/>
        </authorList>
    </citation>
    <scope>NUCLEOTIDE SEQUENCE [LARGE SCALE GENOMIC DNA]</scope>
    <source>
        <strain evidence="7">CCM 8681</strain>
    </source>
</reference>
<organism evidence="6 7">
    <name type="scientific">Winogradskyella haliclonae</name>
    <dbReference type="NCBI Taxonomy" id="2048558"/>
    <lineage>
        <taxon>Bacteria</taxon>
        <taxon>Pseudomonadati</taxon>
        <taxon>Bacteroidota</taxon>
        <taxon>Flavobacteriia</taxon>
        <taxon>Flavobacteriales</taxon>
        <taxon>Flavobacteriaceae</taxon>
        <taxon>Winogradskyella</taxon>
    </lineage>
</organism>
<dbReference type="SUPFAM" id="SSF51011">
    <property type="entry name" value="Glycosyl hydrolase domain"/>
    <property type="match status" value="1"/>
</dbReference>
<dbReference type="PANTHER" id="PTHR43863">
    <property type="entry name" value="HYDROLASE, PUTATIVE (AFU_ORTHOLOGUE AFUA_1G03140)-RELATED"/>
    <property type="match status" value="1"/>
</dbReference>
<dbReference type="InterPro" id="IPR011013">
    <property type="entry name" value="Gal_mutarotase_sf_dom"/>
</dbReference>
<gene>
    <name evidence="6" type="ORF">GCM10011444_01380</name>
</gene>
<evidence type="ECO:0000259" key="3">
    <source>
        <dbReference type="Pfam" id="PF01055"/>
    </source>
</evidence>
<dbReference type="EMBL" id="BMDQ01000001">
    <property type="protein sequence ID" value="GGI55829.1"/>
    <property type="molecule type" value="Genomic_DNA"/>
</dbReference>
<dbReference type="InterPro" id="IPR013780">
    <property type="entry name" value="Glyco_hydro_b"/>
</dbReference>
<dbReference type="Gene3D" id="2.60.40.1180">
    <property type="entry name" value="Golgi alpha-mannosidase II"/>
    <property type="match status" value="2"/>
</dbReference>
<dbReference type="InterPro" id="IPR051816">
    <property type="entry name" value="Glycosyl_Hydrolase_31"/>
</dbReference>
<comment type="similarity">
    <text evidence="1 2">Belongs to the glycosyl hydrolase 31 family.</text>
</comment>
<dbReference type="PANTHER" id="PTHR43863:SF2">
    <property type="entry name" value="MALTASE-GLUCOAMYLASE"/>
    <property type="match status" value="1"/>
</dbReference>
<dbReference type="Pfam" id="PF01055">
    <property type="entry name" value="Glyco_hydro_31_2nd"/>
    <property type="match status" value="1"/>
</dbReference>
<dbReference type="InterPro" id="IPR017853">
    <property type="entry name" value="GH"/>
</dbReference>
<accession>A0ABQ2BTS0</accession>
<proteinExistence type="inferred from homology"/>
<evidence type="ECO:0000259" key="5">
    <source>
        <dbReference type="Pfam" id="PF21365"/>
    </source>
</evidence>
<comment type="caution">
    <text evidence="6">The sequence shown here is derived from an EMBL/GenBank/DDBJ whole genome shotgun (WGS) entry which is preliminary data.</text>
</comment>
<evidence type="ECO:0000313" key="6">
    <source>
        <dbReference type="EMBL" id="GGI55829.1"/>
    </source>
</evidence>
<evidence type="ECO:0000256" key="1">
    <source>
        <dbReference type="ARBA" id="ARBA00007806"/>
    </source>
</evidence>
<dbReference type="Pfam" id="PF13802">
    <property type="entry name" value="Gal_mutarotas_2"/>
    <property type="match status" value="1"/>
</dbReference>
<evidence type="ECO:0000259" key="4">
    <source>
        <dbReference type="Pfam" id="PF13802"/>
    </source>
</evidence>
<dbReference type="RefSeq" id="WP_188372771.1">
    <property type="nucleotide sequence ID" value="NZ_BMDQ01000001.1"/>
</dbReference>
<dbReference type="InterPro" id="IPR000322">
    <property type="entry name" value="Glyco_hydro_31_TIM"/>
</dbReference>
<dbReference type="Gene3D" id="2.60.40.1760">
    <property type="entry name" value="glycosyl hydrolase (family 31)"/>
    <property type="match status" value="1"/>
</dbReference>
<dbReference type="CDD" id="cd14752">
    <property type="entry name" value="GH31_N"/>
    <property type="match status" value="1"/>
</dbReference>
<dbReference type="Gene3D" id="3.20.20.80">
    <property type="entry name" value="Glycosidases"/>
    <property type="match status" value="1"/>
</dbReference>
<keyword evidence="7" id="KW-1185">Reference proteome</keyword>
<keyword evidence="2" id="KW-0326">Glycosidase</keyword>
<evidence type="ECO:0000313" key="7">
    <source>
        <dbReference type="Proteomes" id="UP000624701"/>
    </source>
</evidence>
<name>A0ABQ2BTS0_9FLAO</name>